<dbReference type="InterPro" id="IPR043129">
    <property type="entry name" value="ATPase_NBD"/>
</dbReference>
<reference evidence="1 2" key="1">
    <citation type="submission" date="2019-10" db="EMBL/GenBank/DDBJ databases">
        <title>Paraburkholderia sp. isolated from nodules of Mimosa pudica from Brazilian Atlantic Forest soils.</title>
        <authorList>
            <person name="Paulitsch F."/>
            <person name="Hungria M."/>
            <person name="Dall'Agnol R."/>
        </authorList>
    </citation>
    <scope>NUCLEOTIDE SEQUENCE [LARGE SCALE GENOMIC DNA]</scope>
    <source>
        <strain evidence="1 2">CNPSo 3157</strain>
    </source>
</reference>
<dbReference type="RefSeq" id="WP_321574816.1">
    <property type="nucleotide sequence ID" value="NZ_WHNP01000051.1"/>
</dbReference>
<dbReference type="Gene3D" id="1.10.10.10">
    <property type="entry name" value="Winged helix-like DNA-binding domain superfamily/Winged helix DNA-binding domain"/>
    <property type="match status" value="1"/>
</dbReference>
<dbReference type="PANTHER" id="PTHR18964:SF169">
    <property type="entry name" value="N-ACETYLMANNOSAMINE KINASE"/>
    <property type="match status" value="1"/>
</dbReference>
<dbReference type="Proteomes" id="UP000484381">
    <property type="component" value="Unassembled WGS sequence"/>
</dbReference>
<dbReference type="GO" id="GO:0019262">
    <property type="term" value="P:N-acetylneuraminate catabolic process"/>
    <property type="evidence" value="ECO:0007669"/>
    <property type="project" value="TreeGrafter"/>
</dbReference>
<dbReference type="InterPro" id="IPR000600">
    <property type="entry name" value="ROK"/>
</dbReference>
<protein>
    <submittedName>
        <fullName evidence="1">ROK family protein</fullName>
    </submittedName>
</protein>
<keyword evidence="2" id="KW-1185">Reference proteome</keyword>
<dbReference type="SUPFAM" id="SSF53067">
    <property type="entry name" value="Actin-like ATPase domain"/>
    <property type="match status" value="1"/>
</dbReference>
<dbReference type="GO" id="GO:0009384">
    <property type="term" value="F:N-acylmannosamine kinase activity"/>
    <property type="evidence" value="ECO:0007669"/>
    <property type="project" value="TreeGrafter"/>
</dbReference>
<proteinExistence type="predicted"/>
<dbReference type="InterPro" id="IPR036388">
    <property type="entry name" value="WH-like_DNA-bd_sf"/>
</dbReference>
<evidence type="ECO:0000313" key="1">
    <source>
        <dbReference type="EMBL" id="MPW21857.1"/>
    </source>
</evidence>
<comment type="caution">
    <text evidence="1">The sequence shown here is derived from an EMBL/GenBank/DDBJ whole genome shotgun (WGS) entry which is preliminary data.</text>
</comment>
<accession>A0A7X1NH46</accession>
<organism evidence="1 2">
    <name type="scientific">Paraburkholderia franconis</name>
    <dbReference type="NCBI Taxonomy" id="2654983"/>
    <lineage>
        <taxon>Bacteria</taxon>
        <taxon>Pseudomonadati</taxon>
        <taxon>Pseudomonadota</taxon>
        <taxon>Betaproteobacteria</taxon>
        <taxon>Burkholderiales</taxon>
        <taxon>Burkholderiaceae</taxon>
        <taxon>Paraburkholderia</taxon>
    </lineage>
</organism>
<dbReference type="PANTHER" id="PTHR18964">
    <property type="entry name" value="ROK (REPRESSOR, ORF, KINASE) FAMILY"/>
    <property type="match status" value="1"/>
</dbReference>
<name>A0A7X1NH46_9BURK</name>
<dbReference type="InterPro" id="IPR036390">
    <property type="entry name" value="WH_DNA-bd_sf"/>
</dbReference>
<evidence type="ECO:0000313" key="2">
    <source>
        <dbReference type="Proteomes" id="UP000484381"/>
    </source>
</evidence>
<dbReference type="Gene3D" id="3.30.420.40">
    <property type="match status" value="2"/>
</dbReference>
<dbReference type="EMBL" id="WHNP01000051">
    <property type="protein sequence ID" value="MPW21857.1"/>
    <property type="molecule type" value="Genomic_DNA"/>
</dbReference>
<sequence length="416" mass="44764">MRRPHIGQGSNSANVRRYNERLLLQALRRAGHASKANLARLANLTGTAVGSIVTSLAEARLIEFTGRRVEGQRGQPASLIRLHPRGAFGIGVRLDRTSIETVLVNFAGEVLGRKRHDRVLPHPAEVLEIVERDSRELLQWLAPDERKRLSGVGVAQPYNLDSWLRELGLPAETFSAWGDIDFASELGRALSLPVFSENDGNAAAIAELFYGCGRERDDFLYVFLGPAIGGGIAIDGDCLCGSGGNAGDFGVMPVPLSRLPSAPRPAGKWDILLSRASLNALARHLRYRGESIDNRANLEDCLARRLPAVDEWIEDCIDALAPAVRAALCMLDAPLVVFDADVDAGLVDTLIKRLSAALADSTPEARSTPEIVRGTFGSDAGAIGAATLPMFFNFSPRAGILKGADAQLQEVNHVSL</sequence>
<dbReference type="Pfam" id="PF00480">
    <property type="entry name" value="ROK"/>
    <property type="match status" value="1"/>
</dbReference>
<dbReference type="AlphaFoldDB" id="A0A7X1NH46"/>
<gene>
    <name evidence="1" type="ORF">GCT13_34555</name>
</gene>
<dbReference type="SUPFAM" id="SSF46785">
    <property type="entry name" value="Winged helix' DNA-binding domain"/>
    <property type="match status" value="1"/>
</dbReference>